<feature type="chain" id="PRO_5044959391" description="Serine protease" evidence="6">
    <location>
        <begin position="25"/>
        <end position="237"/>
    </location>
</feature>
<evidence type="ECO:0000256" key="2">
    <source>
        <dbReference type="ARBA" id="ARBA00022670"/>
    </source>
</evidence>
<dbReference type="InterPro" id="IPR008256">
    <property type="entry name" value="Peptidase_S1B"/>
</dbReference>
<evidence type="ECO:0000256" key="3">
    <source>
        <dbReference type="ARBA" id="ARBA00022729"/>
    </source>
</evidence>
<reference evidence="8" key="1">
    <citation type="submission" date="2022-10" db="EMBL/GenBank/DDBJ databases">
        <title>Streptococcus didelphis as causative of fatal infections in opossums (Didelphis albiventris).</title>
        <authorList>
            <person name="Breyer G.M."/>
            <person name="Da Silva M.E.R.J."/>
            <person name="Siqueira F.M."/>
        </authorList>
    </citation>
    <scope>NUCLEOTIDE SEQUENCE [LARGE SCALE GENOMIC DNA]</scope>
    <source>
        <strain evidence="8">LBVP101/21</strain>
    </source>
</reference>
<accession>A0ABY9LG31</accession>
<dbReference type="EMBL" id="CP110509">
    <property type="protein sequence ID" value="WMB27824.1"/>
    <property type="molecule type" value="Genomic_DNA"/>
</dbReference>
<dbReference type="Pfam" id="PF13365">
    <property type="entry name" value="Trypsin_2"/>
    <property type="match status" value="1"/>
</dbReference>
<dbReference type="SUPFAM" id="SSF50494">
    <property type="entry name" value="Trypsin-like serine proteases"/>
    <property type="match status" value="1"/>
</dbReference>
<comment type="similarity">
    <text evidence="1 6">Belongs to the peptidase S1B family.</text>
</comment>
<dbReference type="InterPro" id="IPR009003">
    <property type="entry name" value="Peptidase_S1_PA"/>
</dbReference>
<evidence type="ECO:0000313" key="8">
    <source>
        <dbReference type="Proteomes" id="UP001238096"/>
    </source>
</evidence>
<feature type="signal peptide" evidence="6">
    <location>
        <begin position="1"/>
        <end position="24"/>
    </location>
</feature>
<dbReference type="GO" id="GO:0008233">
    <property type="term" value="F:peptidase activity"/>
    <property type="evidence" value="ECO:0007669"/>
    <property type="project" value="UniProtKB-KW"/>
</dbReference>
<evidence type="ECO:0000313" key="7">
    <source>
        <dbReference type="EMBL" id="WMB27824.1"/>
    </source>
</evidence>
<evidence type="ECO:0000256" key="6">
    <source>
        <dbReference type="RuleBase" id="RU004296"/>
    </source>
</evidence>
<protein>
    <recommendedName>
        <fullName evidence="6">Serine protease</fullName>
        <ecNumber evidence="6">3.4.21.-</ecNumber>
    </recommendedName>
</protein>
<dbReference type="Proteomes" id="UP001238096">
    <property type="component" value="Chromosome"/>
</dbReference>
<gene>
    <name evidence="7" type="ORF">N1496_07140</name>
</gene>
<keyword evidence="3 6" id="KW-0732">Signal</keyword>
<keyword evidence="8" id="KW-1185">Reference proteome</keyword>
<keyword evidence="2 6" id="KW-0645">Protease</keyword>
<dbReference type="EC" id="3.4.21.-" evidence="6"/>
<evidence type="ECO:0000256" key="4">
    <source>
        <dbReference type="ARBA" id="ARBA00022801"/>
    </source>
</evidence>
<dbReference type="Gene3D" id="2.40.10.10">
    <property type="entry name" value="Trypsin-like serine proteases"/>
    <property type="match status" value="2"/>
</dbReference>
<dbReference type="RefSeq" id="WP_018367156.1">
    <property type="nucleotide sequence ID" value="NZ_CP104407.1"/>
</dbReference>
<organism evidence="7 8">
    <name type="scientific">Streptococcus didelphis</name>
    <dbReference type="NCBI Taxonomy" id="102886"/>
    <lineage>
        <taxon>Bacteria</taxon>
        <taxon>Bacillati</taxon>
        <taxon>Bacillota</taxon>
        <taxon>Bacilli</taxon>
        <taxon>Lactobacillales</taxon>
        <taxon>Streptococcaceae</taxon>
        <taxon>Streptococcus</taxon>
    </lineage>
</organism>
<proteinExistence type="inferred from homology"/>
<evidence type="ECO:0000256" key="1">
    <source>
        <dbReference type="ARBA" id="ARBA00008764"/>
    </source>
</evidence>
<keyword evidence="5 6" id="KW-0720">Serine protease</keyword>
<sequence length="237" mass="26113">MRKTITLILVGASLSLLLLNTVQAQEEGTSTLITDTQIDPKSKTAARYVPTYSNYCSAVMITSKVGLTARHCVGNQNKEGYIGAVYPGQSGLQTPFGMMNISSYIPDNAEDIAVIKGTDSDMSSDYRKYLKDITTDISSFSLEDLKMLKGKRVYSYGYPDRSLTGYKQYKSRGIITNYNPITRQISANMPSRPGQSGSGVFLEEGDKFLGVLQGQSKNESIVTPIDKRLADWINKNK</sequence>
<keyword evidence="4 6" id="KW-0378">Hydrolase</keyword>
<evidence type="ECO:0000256" key="5">
    <source>
        <dbReference type="ARBA" id="ARBA00022825"/>
    </source>
</evidence>
<dbReference type="InterPro" id="IPR043504">
    <property type="entry name" value="Peptidase_S1_PA_chymotrypsin"/>
</dbReference>
<dbReference type="GO" id="GO:0006508">
    <property type="term" value="P:proteolysis"/>
    <property type="evidence" value="ECO:0007669"/>
    <property type="project" value="UniProtKB-KW"/>
</dbReference>
<name>A0ABY9LG31_9STRE</name>
<dbReference type="PRINTS" id="PR00839">
    <property type="entry name" value="V8PROTEASE"/>
</dbReference>